<evidence type="ECO:0000259" key="11">
    <source>
        <dbReference type="PROSITE" id="PS51385"/>
    </source>
</evidence>
<keyword evidence="9 10" id="KW-0413">Isomerase</keyword>
<keyword evidence="8 10" id="KW-0520">NAD</keyword>
<dbReference type="Proteomes" id="UP000317243">
    <property type="component" value="Unassembled WGS sequence"/>
</dbReference>
<dbReference type="GO" id="GO:0046872">
    <property type="term" value="F:metal ion binding"/>
    <property type="evidence" value="ECO:0007669"/>
    <property type="project" value="UniProtKB-KW"/>
</dbReference>
<reference evidence="12 13" key="1">
    <citation type="submission" date="2019-02" db="EMBL/GenBank/DDBJ databases">
        <title>Deep-cultivation of Planctomycetes and their phenomic and genomic characterization uncovers novel biology.</title>
        <authorList>
            <person name="Wiegand S."/>
            <person name="Jogler M."/>
            <person name="Boedeker C."/>
            <person name="Pinto D."/>
            <person name="Vollmers J."/>
            <person name="Rivas-Marin E."/>
            <person name="Kohn T."/>
            <person name="Peeters S.H."/>
            <person name="Heuer A."/>
            <person name="Rast P."/>
            <person name="Oberbeckmann S."/>
            <person name="Bunk B."/>
            <person name="Jeske O."/>
            <person name="Meyerdierks A."/>
            <person name="Storesund J.E."/>
            <person name="Kallscheuer N."/>
            <person name="Luecker S."/>
            <person name="Lage O.M."/>
            <person name="Pohl T."/>
            <person name="Merkel B.J."/>
            <person name="Hornburger P."/>
            <person name="Mueller R.-W."/>
            <person name="Bruemmer F."/>
            <person name="Labrenz M."/>
            <person name="Spormann A.M."/>
            <person name="Op Den Camp H."/>
            <person name="Overmann J."/>
            <person name="Amann R."/>
            <person name="Jetten M.S.M."/>
            <person name="Mascher T."/>
            <person name="Medema M.H."/>
            <person name="Devos D.P."/>
            <person name="Kaster A.-K."/>
            <person name="Ovreas L."/>
            <person name="Rohde M."/>
            <person name="Galperin M.Y."/>
            <person name="Jogler C."/>
        </authorList>
    </citation>
    <scope>NUCLEOTIDE SEQUENCE [LARGE SCALE GENOMIC DNA]</scope>
    <source>
        <strain evidence="12 13">KOR42</strain>
    </source>
</reference>
<feature type="binding site" evidence="10">
    <location>
        <position position="145"/>
    </location>
    <ligand>
        <name>(6S)-NADPHX</name>
        <dbReference type="ChEBI" id="CHEBI:64076"/>
    </ligand>
</feature>
<evidence type="ECO:0000256" key="3">
    <source>
        <dbReference type="ARBA" id="ARBA00012228"/>
    </source>
</evidence>
<evidence type="ECO:0000256" key="5">
    <source>
        <dbReference type="ARBA" id="ARBA00022741"/>
    </source>
</evidence>
<dbReference type="AlphaFoldDB" id="A0A5C5VWX5"/>
<dbReference type="EC" id="5.1.99.6" evidence="3 10"/>
<evidence type="ECO:0000256" key="6">
    <source>
        <dbReference type="ARBA" id="ARBA00022857"/>
    </source>
</evidence>
<accession>A0A5C5VWX5</accession>
<evidence type="ECO:0000313" key="13">
    <source>
        <dbReference type="Proteomes" id="UP000317243"/>
    </source>
</evidence>
<evidence type="ECO:0000256" key="4">
    <source>
        <dbReference type="ARBA" id="ARBA00022723"/>
    </source>
</evidence>
<dbReference type="InterPro" id="IPR004443">
    <property type="entry name" value="YjeF_N_dom"/>
</dbReference>
<dbReference type="InterPro" id="IPR036652">
    <property type="entry name" value="YjeF_N_dom_sf"/>
</dbReference>
<dbReference type="EMBL" id="SIHI01000035">
    <property type="protein sequence ID" value="TWT43034.1"/>
    <property type="molecule type" value="Genomic_DNA"/>
</dbReference>
<comment type="similarity">
    <text evidence="10">Belongs to the NnrE/AIBP family.</text>
</comment>
<evidence type="ECO:0000256" key="9">
    <source>
        <dbReference type="ARBA" id="ARBA00023235"/>
    </source>
</evidence>
<feature type="binding site" evidence="10">
    <location>
        <begin position="134"/>
        <end position="140"/>
    </location>
    <ligand>
        <name>(6S)-NADPHX</name>
        <dbReference type="ChEBI" id="CHEBI:64076"/>
    </ligand>
</feature>
<keyword evidence="6 10" id="KW-0521">NADP</keyword>
<comment type="catalytic activity">
    <reaction evidence="2 10">
        <text>(6R)-NADPHX = (6S)-NADPHX</text>
        <dbReference type="Rhea" id="RHEA:32227"/>
        <dbReference type="ChEBI" id="CHEBI:64076"/>
        <dbReference type="ChEBI" id="CHEBI:64077"/>
        <dbReference type="EC" id="5.1.99.6"/>
    </reaction>
</comment>
<dbReference type="RefSeq" id="WP_146511911.1">
    <property type="nucleotide sequence ID" value="NZ_SIHI01000035.1"/>
</dbReference>
<feature type="binding site" evidence="10">
    <location>
        <position position="163"/>
    </location>
    <ligand>
        <name>(6S)-NADPHX</name>
        <dbReference type="ChEBI" id="CHEBI:64076"/>
    </ligand>
</feature>
<evidence type="ECO:0000256" key="2">
    <source>
        <dbReference type="ARBA" id="ARBA00000909"/>
    </source>
</evidence>
<protein>
    <recommendedName>
        <fullName evidence="3 10">NAD(P)H-hydrate epimerase</fullName>
        <ecNumber evidence="3 10">5.1.99.6</ecNumber>
    </recommendedName>
    <alternativeName>
        <fullName evidence="10">NAD(P)HX epimerase</fullName>
    </alternativeName>
</protein>
<feature type="binding site" evidence="10">
    <location>
        <position position="59"/>
    </location>
    <ligand>
        <name>K(+)</name>
        <dbReference type="ChEBI" id="CHEBI:29103"/>
    </ligand>
</feature>
<dbReference type="Gene3D" id="3.40.50.10260">
    <property type="entry name" value="YjeF N-terminal domain"/>
    <property type="match status" value="1"/>
</dbReference>
<evidence type="ECO:0000256" key="1">
    <source>
        <dbReference type="ARBA" id="ARBA00000013"/>
    </source>
</evidence>
<evidence type="ECO:0000256" key="8">
    <source>
        <dbReference type="ARBA" id="ARBA00023027"/>
    </source>
</evidence>
<keyword evidence="7 10" id="KW-0630">Potassium</keyword>
<comment type="caution">
    <text evidence="12">The sequence shown here is derived from an EMBL/GenBank/DDBJ whole genome shotgun (WGS) entry which is preliminary data.</text>
</comment>
<dbReference type="PROSITE" id="PS51385">
    <property type="entry name" value="YJEF_N"/>
    <property type="match status" value="1"/>
</dbReference>
<dbReference type="PANTHER" id="PTHR13232:SF10">
    <property type="entry name" value="NAD(P)H-HYDRATE EPIMERASE"/>
    <property type="match status" value="1"/>
</dbReference>
<dbReference type="HAMAP" id="MF_01966">
    <property type="entry name" value="NADHX_epimerase"/>
    <property type="match status" value="1"/>
</dbReference>
<comment type="cofactor">
    <cofactor evidence="10">
        <name>K(+)</name>
        <dbReference type="ChEBI" id="CHEBI:29103"/>
    </cofactor>
    <text evidence="10">Binds 1 potassium ion per subunit.</text>
</comment>
<feature type="binding site" evidence="10">
    <location>
        <begin position="58"/>
        <end position="62"/>
    </location>
    <ligand>
        <name>(6S)-NADPHX</name>
        <dbReference type="ChEBI" id="CHEBI:64076"/>
    </ligand>
</feature>
<dbReference type="GO" id="GO:0052856">
    <property type="term" value="F:NAD(P)HX epimerase activity"/>
    <property type="evidence" value="ECO:0007669"/>
    <property type="project" value="UniProtKB-UniRule"/>
</dbReference>
<evidence type="ECO:0000256" key="10">
    <source>
        <dbReference type="HAMAP-Rule" id="MF_01966"/>
    </source>
</evidence>
<feature type="domain" description="YjeF N-terminal" evidence="11">
    <location>
        <begin position="11"/>
        <end position="220"/>
    </location>
</feature>
<dbReference type="PANTHER" id="PTHR13232">
    <property type="entry name" value="NAD(P)H-HYDRATE EPIMERASE"/>
    <property type="match status" value="1"/>
</dbReference>
<keyword evidence="4 10" id="KW-0479">Metal-binding</keyword>
<comment type="catalytic activity">
    <reaction evidence="1 10">
        <text>(6R)-NADHX = (6S)-NADHX</text>
        <dbReference type="Rhea" id="RHEA:32215"/>
        <dbReference type="ChEBI" id="CHEBI:64074"/>
        <dbReference type="ChEBI" id="CHEBI:64075"/>
        <dbReference type="EC" id="5.1.99.6"/>
    </reaction>
</comment>
<evidence type="ECO:0000313" key="12">
    <source>
        <dbReference type="EMBL" id="TWT43034.1"/>
    </source>
</evidence>
<gene>
    <name evidence="12" type="primary">nnr_1</name>
    <name evidence="10" type="synonym">nnrE</name>
    <name evidence="12" type="ORF">KOR42_45640</name>
</gene>
<evidence type="ECO:0000256" key="7">
    <source>
        <dbReference type="ARBA" id="ARBA00022958"/>
    </source>
</evidence>
<organism evidence="12 13">
    <name type="scientific">Thalassoglobus neptunius</name>
    <dbReference type="NCBI Taxonomy" id="1938619"/>
    <lineage>
        <taxon>Bacteria</taxon>
        <taxon>Pseudomonadati</taxon>
        <taxon>Planctomycetota</taxon>
        <taxon>Planctomycetia</taxon>
        <taxon>Planctomycetales</taxon>
        <taxon>Planctomycetaceae</taxon>
        <taxon>Thalassoglobus</taxon>
    </lineage>
</organism>
<keyword evidence="13" id="KW-1185">Reference proteome</keyword>
<name>A0A5C5VWX5_9PLAN</name>
<keyword evidence="5 10" id="KW-0547">Nucleotide-binding</keyword>
<proteinExistence type="inferred from homology"/>
<dbReference type="OrthoDB" id="9806925at2"/>
<feature type="binding site" evidence="10">
    <location>
        <position position="166"/>
    </location>
    <ligand>
        <name>K(+)</name>
        <dbReference type="ChEBI" id="CHEBI:29103"/>
    </ligand>
</feature>
<dbReference type="InterPro" id="IPR032976">
    <property type="entry name" value="YJEFN_prot_NAXE-like"/>
</dbReference>
<feature type="binding site" evidence="10">
    <location>
        <position position="130"/>
    </location>
    <ligand>
        <name>K(+)</name>
        <dbReference type="ChEBI" id="CHEBI:29103"/>
    </ligand>
</feature>
<comment type="function">
    <text evidence="10">Catalyzes the epimerization of the S- and R-forms of NAD(P)HX, a damaged form of NAD(P)H that is a result of enzymatic or heat-dependent hydration. This is a prerequisite for the S-specific NAD(P)H-hydrate dehydratase to allow the repair of both epimers of NAD(P)HX.</text>
</comment>
<sequence length="225" mass="23907">MSQIVLTREQVRAVDQVAIKDFGMPGIVLMENAARGVAELFLRHCDSGKVVVACGVGNNGGDGFAIARHLSNRGMDVSIVIVGDRSKLTPDAATNESIARKMKLRIESLSDTMGLEELSAEFEKASWIVDALLGTGTKGRARSPYLEVIELINQSQASVLSVDLPSGMDCDAGPVEGATVRATITGTFVAHKTGFFRDGSADFTGPVEVIDIGQPSEIIEIVRAM</sequence>
<dbReference type="NCBIfam" id="TIGR00197">
    <property type="entry name" value="yjeF_nterm"/>
    <property type="match status" value="1"/>
</dbReference>
<dbReference type="SUPFAM" id="SSF64153">
    <property type="entry name" value="YjeF N-terminal domain-like"/>
    <property type="match status" value="1"/>
</dbReference>
<dbReference type="GO" id="GO:0000166">
    <property type="term" value="F:nucleotide binding"/>
    <property type="evidence" value="ECO:0007669"/>
    <property type="project" value="UniProtKB-KW"/>
</dbReference>
<dbReference type="Pfam" id="PF03853">
    <property type="entry name" value="YjeF_N"/>
    <property type="match status" value="1"/>
</dbReference>